<evidence type="ECO:0000313" key="3">
    <source>
        <dbReference type="Proteomes" id="UP000177932"/>
    </source>
</evidence>
<feature type="transmembrane region" description="Helical" evidence="1">
    <location>
        <begin position="44"/>
        <end position="62"/>
    </location>
</feature>
<proteinExistence type="predicted"/>
<sequence>MGLRDKIKTAAGFFVKNAAKVLWEIVKGFLLVAGDAHRFLKKRIGARVWVVYLVVIVLFGIFNDVARTILLQFAYSLASAVIVFLVFALIIFFLIRALFFAKR</sequence>
<organism evidence="2 3">
    <name type="scientific">Candidatus Spechtbacteria bacterium RIFCSPHIGHO2_01_FULL_43_30</name>
    <dbReference type="NCBI Taxonomy" id="1802158"/>
    <lineage>
        <taxon>Bacteria</taxon>
        <taxon>Candidatus Spechtiibacteriota</taxon>
    </lineage>
</organism>
<feature type="transmembrane region" description="Helical" evidence="1">
    <location>
        <begin position="74"/>
        <end position="99"/>
    </location>
</feature>
<keyword evidence="1" id="KW-1133">Transmembrane helix</keyword>
<keyword evidence="1" id="KW-0472">Membrane</keyword>
<accession>A0A1G2H835</accession>
<dbReference type="STRING" id="1802158.A2827_03155"/>
<name>A0A1G2H835_9BACT</name>
<comment type="caution">
    <text evidence="2">The sequence shown here is derived from an EMBL/GenBank/DDBJ whole genome shotgun (WGS) entry which is preliminary data.</text>
</comment>
<gene>
    <name evidence="2" type="ORF">A2827_03155</name>
</gene>
<dbReference type="AlphaFoldDB" id="A0A1G2H835"/>
<evidence type="ECO:0000256" key="1">
    <source>
        <dbReference type="SAM" id="Phobius"/>
    </source>
</evidence>
<evidence type="ECO:0000313" key="2">
    <source>
        <dbReference type="EMBL" id="OGZ58627.1"/>
    </source>
</evidence>
<dbReference type="Proteomes" id="UP000177932">
    <property type="component" value="Unassembled WGS sequence"/>
</dbReference>
<dbReference type="EMBL" id="MHOD01000002">
    <property type="protein sequence ID" value="OGZ58627.1"/>
    <property type="molecule type" value="Genomic_DNA"/>
</dbReference>
<keyword evidence="1" id="KW-0812">Transmembrane</keyword>
<protein>
    <submittedName>
        <fullName evidence="2">Uncharacterized protein</fullName>
    </submittedName>
</protein>
<reference evidence="2 3" key="1">
    <citation type="journal article" date="2016" name="Nat. Commun.">
        <title>Thousands of microbial genomes shed light on interconnected biogeochemical processes in an aquifer system.</title>
        <authorList>
            <person name="Anantharaman K."/>
            <person name="Brown C.T."/>
            <person name="Hug L.A."/>
            <person name="Sharon I."/>
            <person name="Castelle C.J."/>
            <person name="Probst A.J."/>
            <person name="Thomas B.C."/>
            <person name="Singh A."/>
            <person name="Wilkins M.J."/>
            <person name="Karaoz U."/>
            <person name="Brodie E.L."/>
            <person name="Williams K.H."/>
            <person name="Hubbard S.S."/>
            <person name="Banfield J.F."/>
        </authorList>
    </citation>
    <scope>NUCLEOTIDE SEQUENCE [LARGE SCALE GENOMIC DNA]</scope>
</reference>